<keyword evidence="3 4" id="KW-0315">Glutamine amidotransferase</keyword>
<dbReference type="NCBIfam" id="NF001989">
    <property type="entry name" value="PRK00784.1"/>
    <property type="match status" value="1"/>
</dbReference>
<dbReference type="Pfam" id="PF07685">
    <property type="entry name" value="GATase_3"/>
    <property type="match status" value="1"/>
</dbReference>
<feature type="domain" description="CobB/CobQ-like glutamine amidotransferase" evidence="7">
    <location>
        <begin position="245"/>
        <end position="423"/>
    </location>
</feature>
<dbReference type="GO" id="GO:0003824">
    <property type="term" value="F:catalytic activity"/>
    <property type="evidence" value="ECO:0007669"/>
    <property type="project" value="InterPro"/>
</dbReference>
<dbReference type="GO" id="GO:0009236">
    <property type="term" value="P:cobalamin biosynthetic process"/>
    <property type="evidence" value="ECO:0007669"/>
    <property type="project" value="UniProtKB-UniRule"/>
</dbReference>
<organism evidence="8 9">
    <name type="scientific">Priestia taiwanensis</name>
    <dbReference type="NCBI Taxonomy" id="1347902"/>
    <lineage>
        <taxon>Bacteria</taxon>
        <taxon>Bacillati</taxon>
        <taxon>Bacillota</taxon>
        <taxon>Bacilli</taxon>
        <taxon>Bacillales</taxon>
        <taxon>Bacillaceae</taxon>
        <taxon>Priestia</taxon>
    </lineage>
</organism>
<evidence type="ECO:0000259" key="6">
    <source>
        <dbReference type="Pfam" id="PF01656"/>
    </source>
</evidence>
<dbReference type="GO" id="GO:0015420">
    <property type="term" value="F:ABC-type vitamin B12 transporter activity"/>
    <property type="evidence" value="ECO:0007669"/>
    <property type="project" value="UniProtKB-UniRule"/>
</dbReference>
<dbReference type="RefSeq" id="WP_188386611.1">
    <property type="nucleotide sequence ID" value="NZ_BMFK01000001.1"/>
</dbReference>
<comment type="caution">
    <text evidence="8">The sequence shown here is derived from an EMBL/GenBank/DDBJ whole genome shotgun (WGS) entry which is preliminary data.</text>
</comment>
<keyword evidence="5" id="KW-0175">Coiled coil</keyword>
<dbReference type="SUPFAM" id="SSF52317">
    <property type="entry name" value="Class I glutamine amidotransferase-like"/>
    <property type="match status" value="1"/>
</dbReference>
<dbReference type="CDD" id="cd05389">
    <property type="entry name" value="CobQ_N"/>
    <property type="match status" value="1"/>
</dbReference>
<comment type="pathway">
    <text evidence="1 4">Cofactor biosynthesis; adenosylcobalamin biosynthesis.</text>
</comment>
<dbReference type="HAMAP" id="MF_00028">
    <property type="entry name" value="CobQ"/>
    <property type="match status" value="1"/>
</dbReference>
<evidence type="ECO:0000256" key="1">
    <source>
        <dbReference type="ARBA" id="ARBA00004953"/>
    </source>
</evidence>
<dbReference type="EMBL" id="BMFK01000001">
    <property type="protein sequence ID" value="GGE55361.1"/>
    <property type="molecule type" value="Genomic_DNA"/>
</dbReference>
<dbReference type="InterPro" id="IPR047045">
    <property type="entry name" value="CobQ_N"/>
</dbReference>
<gene>
    <name evidence="4 8" type="primary">cobQ</name>
    <name evidence="8" type="ORF">GCM10007140_02150</name>
</gene>
<dbReference type="PANTHER" id="PTHR21343:SF1">
    <property type="entry name" value="COBYRIC ACID SYNTHASE"/>
    <property type="match status" value="1"/>
</dbReference>
<evidence type="ECO:0000259" key="7">
    <source>
        <dbReference type="Pfam" id="PF07685"/>
    </source>
</evidence>
<accession>A0A917EKL2</accession>
<dbReference type="Pfam" id="PF01656">
    <property type="entry name" value="CbiA"/>
    <property type="match status" value="1"/>
</dbReference>
<evidence type="ECO:0000256" key="3">
    <source>
        <dbReference type="ARBA" id="ARBA00022962"/>
    </source>
</evidence>
<keyword evidence="9" id="KW-1185">Reference proteome</keyword>
<reference evidence="8" key="2">
    <citation type="submission" date="2020-09" db="EMBL/GenBank/DDBJ databases">
        <authorList>
            <person name="Sun Q."/>
            <person name="Zhou Y."/>
        </authorList>
    </citation>
    <scope>NUCLEOTIDE SEQUENCE</scope>
    <source>
        <strain evidence="8">CGMCC 1.12698</strain>
    </source>
</reference>
<dbReference type="Gene3D" id="3.40.50.880">
    <property type="match status" value="1"/>
</dbReference>
<evidence type="ECO:0000256" key="5">
    <source>
        <dbReference type="SAM" id="Coils"/>
    </source>
</evidence>
<evidence type="ECO:0000256" key="4">
    <source>
        <dbReference type="HAMAP-Rule" id="MF_00028"/>
    </source>
</evidence>
<reference evidence="8" key="1">
    <citation type="journal article" date="2014" name="Int. J. Syst. Evol. Microbiol.">
        <title>Complete genome sequence of Corynebacterium casei LMG S-19264T (=DSM 44701T), isolated from a smear-ripened cheese.</title>
        <authorList>
            <consortium name="US DOE Joint Genome Institute (JGI-PGF)"/>
            <person name="Walter F."/>
            <person name="Albersmeier A."/>
            <person name="Kalinowski J."/>
            <person name="Ruckert C."/>
        </authorList>
    </citation>
    <scope>NUCLEOTIDE SEQUENCE</scope>
    <source>
        <strain evidence="8">CGMCC 1.12698</strain>
    </source>
</reference>
<dbReference type="CDD" id="cd01750">
    <property type="entry name" value="GATase1_CobQ"/>
    <property type="match status" value="1"/>
</dbReference>
<dbReference type="NCBIfam" id="TIGR00313">
    <property type="entry name" value="cobQ"/>
    <property type="match status" value="1"/>
</dbReference>
<dbReference type="SUPFAM" id="SSF52540">
    <property type="entry name" value="P-loop containing nucleoside triphosphate hydrolases"/>
    <property type="match status" value="1"/>
</dbReference>
<feature type="active site" description="Nucleophile" evidence="4">
    <location>
        <position position="321"/>
    </location>
</feature>
<proteinExistence type="inferred from homology"/>
<protein>
    <recommendedName>
        <fullName evidence="4">Cobyric acid synthase</fullName>
    </recommendedName>
</protein>
<dbReference type="InterPro" id="IPR011698">
    <property type="entry name" value="GATase_3"/>
</dbReference>
<dbReference type="AlphaFoldDB" id="A0A917EKL2"/>
<dbReference type="PROSITE" id="PS51274">
    <property type="entry name" value="GATASE_COBBQ"/>
    <property type="match status" value="1"/>
</dbReference>
<dbReference type="InterPro" id="IPR027417">
    <property type="entry name" value="P-loop_NTPase"/>
</dbReference>
<dbReference type="Gene3D" id="3.40.50.300">
    <property type="entry name" value="P-loop containing nucleotide triphosphate hydrolases"/>
    <property type="match status" value="1"/>
</dbReference>
<dbReference type="PROSITE" id="PS51273">
    <property type="entry name" value="GATASE_TYPE_1"/>
    <property type="match status" value="1"/>
</dbReference>
<comment type="function">
    <text evidence="4">Catalyzes amidations at positions B, D, E, and G on adenosylcobyrinic A,C-diamide. NH(2) groups are provided by glutamine, and one molecule of ATP is hydrogenolyzed for each amidation.</text>
</comment>
<feature type="domain" description="CobQ/CobB/MinD/ParA nucleotide binding" evidence="6">
    <location>
        <begin position="5"/>
        <end position="225"/>
    </location>
</feature>
<dbReference type="InterPro" id="IPR004459">
    <property type="entry name" value="CobQ_synth"/>
</dbReference>
<dbReference type="InterPro" id="IPR029062">
    <property type="entry name" value="Class_I_gatase-like"/>
</dbReference>
<evidence type="ECO:0000256" key="2">
    <source>
        <dbReference type="ARBA" id="ARBA00022573"/>
    </source>
</evidence>
<feature type="active site" evidence="4">
    <location>
        <position position="416"/>
    </location>
</feature>
<keyword evidence="2 4" id="KW-0169">Cobalamin biosynthesis</keyword>
<name>A0A917EKL2_9BACI</name>
<dbReference type="InterPro" id="IPR033949">
    <property type="entry name" value="CobQ_GATase1"/>
</dbReference>
<sequence>MKGMMLQGTSSDVGKSLLVTALCRIFARKGYNVAPFKSQNMSNNSYVTKEGNEIGRAQGIQAEAANITADVVHNPILLKPRNNMTSEIVWLGKATTNINNFYEQGIDVITQSLNQLEEQADILVIEGAGSPVEMNLLDREIVNMKVAELADVPVFLIADINRGGVFASIVGTLQLLKEKERRRVKGIIINKFYGDVSLFQEGVEWIEANTGVKVVGVIPYLPHIVIDAEDSLSVREKKVSGAHLDIAVIRLPFISNFTDIEPFFFEEDVSIRYVTHAREFGNPDAVILPGSKSTLSDMRFLEETGLAEKIRTYSGALVGICGGYQLLGEKLLDMHGKEERGGMSGIGILPMETVYEETKTVKKTIGHTMNGLQIEGYEIHYGRTEHIEALRPFLHTEDGNEGVCAENGRVVGTYIHHLFHKDEYRHEWLERLRKQKGLDSQEKVNVTMQKEKMFDLLADEVEVHLHMDYITQLVETWEGLHHES</sequence>
<dbReference type="PANTHER" id="PTHR21343">
    <property type="entry name" value="DETHIOBIOTIN SYNTHETASE"/>
    <property type="match status" value="1"/>
</dbReference>
<dbReference type="InterPro" id="IPR002586">
    <property type="entry name" value="CobQ/CobB/MinD/ParA_Nub-bd_dom"/>
</dbReference>
<evidence type="ECO:0000313" key="9">
    <source>
        <dbReference type="Proteomes" id="UP000605259"/>
    </source>
</evidence>
<evidence type="ECO:0000313" key="8">
    <source>
        <dbReference type="EMBL" id="GGE55361.1"/>
    </source>
</evidence>
<comment type="similarity">
    <text evidence="4">Belongs to the CobB/CobQ family. CobQ subfamily.</text>
</comment>
<feature type="coiled-coil region" evidence="5">
    <location>
        <begin position="99"/>
        <end position="126"/>
    </location>
</feature>
<dbReference type="Proteomes" id="UP000605259">
    <property type="component" value="Unassembled WGS sequence"/>
</dbReference>